<dbReference type="EMBL" id="LNQE01001482">
    <property type="protein sequence ID" value="KUG16726.1"/>
    <property type="molecule type" value="Genomic_DNA"/>
</dbReference>
<feature type="compositionally biased region" description="Basic and acidic residues" evidence="1">
    <location>
        <begin position="927"/>
        <end position="942"/>
    </location>
</feature>
<feature type="compositionally biased region" description="Basic and acidic residues" evidence="1">
    <location>
        <begin position="972"/>
        <end position="993"/>
    </location>
</feature>
<comment type="caution">
    <text evidence="2">The sequence shown here is derived from an EMBL/GenBank/DDBJ whole genome shotgun (WGS) entry which is preliminary data.</text>
</comment>
<protein>
    <submittedName>
        <fullName evidence="2">Uncharacterized protein</fullName>
    </submittedName>
</protein>
<dbReference type="GO" id="GO:0051539">
    <property type="term" value="F:4 iron, 4 sulfur cluster binding"/>
    <property type="evidence" value="ECO:0007669"/>
    <property type="project" value="UniProtKB-KW"/>
</dbReference>
<reference evidence="2" key="1">
    <citation type="journal article" date="2015" name="Proc. Natl. Acad. Sci. U.S.A.">
        <title>Networks of energetic and metabolic interactions define dynamics in microbial communities.</title>
        <authorList>
            <person name="Embree M."/>
            <person name="Liu J.K."/>
            <person name="Al-Bassam M.M."/>
            <person name="Zengler K."/>
        </authorList>
    </citation>
    <scope>NUCLEOTIDE SEQUENCE</scope>
</reference>
<sequence length="1149" mass="129088">MVLSNSNHKKMSNGDEIGEMPKPLPTKTATDETRRHYERPVVKKTILRFCQDGTKQRALNGDQGWYISSGNGAVRLRSPGDYEDTASKFRTLYATLDLFDPEVMNISSPWDKKAGKPEHPIGTWRECQAYTLGADIDSIGNIIEDPSIKQAVEDTAKFLVGMLNEAGISKSVHCLYSGGGIYVFIHHALFQAKPEWSPEDREEALRSLTGAYNMFLADAESNFFELHPEHRGKVKIDKINNQKRKFKCIFSIHKEHDLAVVPLDPRNIKIDFDQARLPISDDILRKGEEWYIEYDLTELDAVKTLLGPHVDMMEENLKSRKERSGDFEICKRSEPIPVEDWPPCMKNILKKAEPDKGPHRACAVLASYLYQAGWSEEEALKIWMPVANQGGVEQRIFDLWYGQMCCPNCSTIQETNAGYPKLGLGGLGYCEPEGGCEGCRWPGGYNKWSVSRIEDSLKRDISALNNPEIIKALGDLKWTRPIEYTLLLKKVKINGEVKKVLEKEIARLKKEMEKPETPQKIREKAIEILENDNPMQYIVESCGQMVLGADKAFKKLICCVSVQNIHQSAGLHPKLNGESGGGKTWAILTFAHHLPAEAVLKGSMSAKAGYYHNDGNRILRILDDYQAGNEDLDTTIKQTSSEFHEPYSHRTVANNKALKLQIGSEQTWAITSVDSSQDIQVLNRQIPINVDDSEELTKDVNRQTIERYGEGGPQFPVDDNVLVSREIFRKLREGGYINVRVPFYDRIEWFDTSNRRNPSIFMDLLIGITAMNRFQRKRDADGYYLATEDDFHAAKELFVERDAEELVHRLTKRERQFAELLVEHRDGMTREEVAKALDLSPTRISHLASGEKGKGGLSQKLPGFAVQEITDYEINTPGVEKRAVRKTLYKLEGYNPLEGFDAIVKLRESAPSADGVRVRVRNENNAEIDNSEREKREIDRGSADNAGCERGNFLEAAKGNKSSLSLAGQENPHSHQEKITGDTKESRTVERTGTHSTHTESPNDDAESSSIFQKNGNPAIGPHPRKDLPTPNSRRRKGAAPMEVDACPICGVDISPGHSSHTFEGAVYCTSCAPLLSMLLSSFRELTEKNGIAPSEAEIYEYMASKNSRPPKKELIPSMLRVLGFEERDGKLFLSSSKDVEAPAERADA</sequence>
<proteinExistence type="predicted"/>
<evidence type="ECO:0000313" key="2">
    <source>
        <dbReference type="EMBL" id="KUG16726.1"/>
    </source>
</evidence>
<evidence type="ECO:0000256" key="1">
    <source>
        <dbReference type="SAM" id="MobiDB-lite"/>
    </source>
</evidence>
<feature type="region of interest" description="Disordered" evidence="1">
    <location>
        <begin position="927"/>
        <end position="1040"/>
    </location>
</feature>
<dbReference type="AlphaFoldDB" id="A0A0W8F763"/>
<dbReference type="GO" id="GO:0046872">
    <property type="term" value="F:metal ion binding"/>
    <property type="evidence" value="ECO:0007669"/>
    <property type="project" value="UniProtKB-KW"/>
</dbReference>
<feature type="region of interest" description="Disordered" evidence="1">
    <location>
        <begin position="1"/>
        <end position="36"/>
    </location>
</feature>
<name>A0A0W8F763_9ZZZZ</name>
<dbReference type="GO" id="GO:0006269">
    <property type="term" value="P:DNA replication, synthesis of primer"/>
    <property type="evidence" value="ECO:0007669"/>
    <property type="project" value="UniProtKB-KW"/>
</dbReference>
<organism evidence="2">
    <name type="scientific">hydrocarbon metagenome</name>
    <dbReference type="NCBI Taxonomy" id="938273"/>
    <lineage>
        <taxon>unclassified sequences</taxon>
        <taxon>metagenomes</taxon>
        <taxon>ecological metagenomes</taxon>
    </lineage>
</organism>
<accession>A0A0W8F763</accession>
<gene>
    <name evidence="2" type="ORF">ASZ90_013583</name>
</gene>
<dbReference type="GO" id="GO:1990077">
    <property type="term" value="C:primosome complex"/>
    <property type="evidence" value="ECO:0007669"/>
    <property type="project" value="UniProtKB-KW"/>
</dbReference>